<protein>
    <submittedName>
        <fullName evidence="2">Uncharacterized protein</fullName>
    </submittedName>
</protein>
<dbReference type="InParanoid" id="Q0UBS1"/>
<evidence type="ECO:0000313" key="3">
    <source>
        <dbReference type="Proteomes" id="UP000001055"/>
    </source>
</evidence>
<evidence type="ECO:0000313" key="2">
    <source>
        <dbReference type="EMBL" id="EAT82187.1"/>
    </source>
</evidence>
<dbReference type="RefSeq" id="XP_001801052.1">
    <property type="nucleotide sequence ID" value="XM_001801000.1"/>
</dbReference>
<organism evidence="2 3">
    <name type="scientific">Phaeosphaeria nodorum (strain SN15 / ATCC MYA-4574 / FGSC 10173)</name>
    <name type="common">Glume blotch fungus</name>
    <name type="synonym">Parastagonospora nodorum</name>
    <dbReference type="NCBI Taxonomy" id="321614"/>
    <lineage>
        <taxon>Eukaryota</taxon>
        <taxon>Fungi</taxon>
        <taxon>Dikarya</taxon>
        <taxon>Ascomycota</taxon>
        <taxon>Pezizomycotina</taxon>
        <taxon>Dothideomycetes</taxon>
        <taxon>Pleosporomycetidae</taxon>
        <taxon>Pleosporales</taxon>
        <taxon>Pleosporineae</taxon>
        <taxon>Phaeosphaeriaceae</taxon>
        <taxon>Parastagonospora</taxon>
    </lineage>
</organism>
<name>Q0UBS1_PHANO</name>
<dbReference type="HOGENOM" id="CLU_2171940_0_0_1"/>
<evidence type="ECO:0000256" key="1">
    <source>
        <dbReference type="SAM" id="MobiDB-lite"/>
    </source>
</evidence>
<gene>
    <name evidence="2" type="ORF">SNOG_10793</name>
</gene>
<feature type="region of interest" description="Disordered" evidence="1">
    <location>
        <begin position="1"/>
        <end position="26"/>
    </location>
</feature>
<dbReference type="Proteomes" id="UP000001055">
    <property type="component" value="Unassembled WGS sequence"/>
</dbReference>
<dbReference type="EMBL" id="CH445341">
    <property type="protein sequence ID" value="EAT82187.1"/>
    <property type="molecule type" value="Genomic_DNA"/>
</dbReference>
<dbReference type="AlphaFoldDB" id="Q0UBS1"/>
<sequence>MSEVPRPPRSTGDGIPHRRQASGDGVLAQTRSLDEAPAKLRYVFLLVASVLRPSKPLELFSYDTPIIPIAADFICFPYLPQSRCATQIGPIRSVEKSDQNRQPEQLAGLQ</sequence>
<dbReference type="GeneID" id="5977959"/>
<accession>Q0UBS1</accession>
<proteinExistence type="predicted"/>
<reference evidence="3" key="1">
    <citation type="journal article" date="2007" name="Plant Cell">
        <title>Dothideomycete-plant interactions illuminated by genome sequencing and EST analysis of the wheat pathogen Stagonospora nodorum.</title>
        <authorList>
            <person name="Hane J.K."/>
            <person name="Lowe R.G."/>
            <person name="Solomon P.S."/>
            <person name="Tan K.C."/>
            <person name="Schoch C.L."/>
            <person name="Spatafora J.W."/>
            <person name="Crous P.W."/>
            <person name="Kodira C."/>
            <person name="Birren B.W."/>
            <person name="Galagan J.E."/>
            <person name="Torriani S.F."/>
            <person name="McDonald B.A."/>
            <person name="Oliver R.P."/>
        </authorList>
    </citation>
    <scope>NUCLEOTIDE SEQUENCE [LARGE SCALE GENOMIC DNA]</scope>
    <source>
        <strain evidence="3">SN15 / ATCC MYA-4574 / FGSC 10173</strain>
    </source>
</reference>
<dbReference type="KEGG" id="pno:SNOG_10793"/>